<name>Q23A56_TETTS</name>
<reference evidence="2" key="1">
    <citation type="journal article" date="2006" name="PLoS Biol.">
        <title>Macronuclear genome sequence of the ciliate Tetrahymena thermophila, a model eukaryote.</title>
        <authorList>
            <person name="Eisen J.A."/>
            <person name="Coyne R.S."/>
            <person name="Wu M."/>
            <person name="Wu D."/>
            <person name="Thiagarajan M."/>
            <person name="Wortman J.R."/>
            <person name="Badger J.H."/>
            <person name="Ren Q."/>
            <person name="Amedeo P."/>
            <person name="Jones K.M."/>
            <person name="Tallon L.J."/>
            <person name="Delcher A.L."/>
            <person name="Salzberg S.L."/>
            <person name="Silva J.C."/>
            <person name="Haas B.J."/>
            <person name="Majoros W.H."/>
            <person name="Farzad M."/>
            <person name="Carlton J.M."/>
            <person name="Smith R.K. Jr."/>
            <person name="Garg J."/>
            <person name="Pearlman R.E."/>
            <person name="Karrer K.M."/>
            <person name="Sun L."/>
            <person name="Manning G."/>
            <person name="Elde N.C."/>
            <person name="Turkewitz A.P."/>
            <person name="Asai D.J."/>
            <person name="Wilkes D.E."/>
            <person name="Wang Y."/>
            <person name="Cai H."/>
            <person name="Collins K."/>
            <person name="Stewart B.A."/>
            <person name="Lee S.R."/>
            <person name="Wilamowska K."/>
            <person name="Weinberg Z."/>
            <person name="Ruzzo W.L."/>
            <person name="Wloga D."/>
            <person name="Gaertig J."/>
            <person name="Frankel J."/>
            <person name="Tsao C.-C."/>
            <person name="Gorovsky M.A."/>
            <person name="Keeling P.J."/>
            <person name="Waller R.F."/>
            <person name="Patron N.J."/>
            <person name="Cherry J.M."/>
            <person name="Stover N.A."/>
            <person name="Krieger C.J."/>
            <person name="del Toro C."/>
            <person name="Ryder H.F."/>
            <person name="Williamson S.C."/>
            <person name="Barbeau R.A."/>
            <person name="Hamilton E.P."/>
            <person name="Orias E."/>
        </authorList>
    </citation>
    <scope>NUCLEOTIDE SEQUENCE [LARGE SCALE GENOMIC DNA]</scope>
    <source>
        <strain evidence="2">SB210</strain>
    </source>
</reference>
<dbReference type="KEGG" id="tet:TTHERM_00833620"/>
<keyword evidence="2" id="KW-1185">Reference proteome</keyword>
<evidence type="ECO:0008006" key="3">
    <source>
        <dbReference type="Google" id="ProtNLM"/>
    </source>
</evidence>
<protein>
    <recommendedName>
        <fullName evidence="3">Zinc carboxypeptidase family protein</fullName>
    </recommendedName>
</protein>
<proteinExistence type="predicted"/>
<evidence type="ECO:0000313" key="2">
    <source>
        <dbReference type="Proteomes" id="UP000009168"/>
    </source>
</evidence>
<sequence>MDQLAPNSIPIQQNCIFHPQNKLAFIQVNEISSLPNSNIFKCVDCFEQDLQFRDVNYMLIQKIIENSESDFHYKWPPLNDQQIVQNIHLKAKNLNSTQSVLNQINSYFTQLKDEIIKKIDIAQKKAINQALEMPFGKEQILKRYQEISQIQNLKSLLMQDQNKSFALYQKSCKDFIQQVELNKAKNTQLLQELLNQCDQIQQLIDLDKLNKSKIFLLDFLDQLNFFEDQTQSQVRSDNQLNNNMLPQQNNSKIDQLMNLISNKTNYCSEEFLNQIRQQMQNLRFFFEQISFDKMNQEGKKAIRFSELNDEKINNVNEYIEHLIKIQDDPQHLQSVKNSVQISNLLNVFDSKFNFISNNYRDNLMKYLIETYPFSKNINTDQMFSEEQSFNILKSLETNYIQEFVRIVKKKQNLNENQQNFENSQTYRAQQKILESFRFEKPELENTLKQFPIFDLLLLKEKSILNELQIQKSNLEDGNQRIEIVKNINNQFEISINETNYQESCKNCTTNCISQILERDKKYIFRIQFLKEKGEDNCDFLIGLMKNENFNRDVGYNDKMSYYFKLQNNKMKYLGGYGIDKLVKGDFTQLLNENRILELRVWLEGQQLEVLNYPDYSQKVEIQDQYKQNLSQKDLCLYFYLSGHKQKYILKEALIVDQF</sequence>
<dbReference type="InParanoid" id="Q23A56"/>
<dbReference type="RefSeq" id="XP_001013669.2">
    <property type="nucleotide sequence ID" value="XM_001013669.2"/>
</dbReference>
<dbReference type="AlphaFoldDB" id="Q23A56"/>
<accession>Q23A56</accession>
<dbReference type="Proteomes" id="UP000009168">
    <property type="component" value="Unassembled WGS sequence"/>
</dbReference>
<dbReference type="GeneID" id="7823276"/>
<dbReference type="EMBL" id="GG662725">
    <property type="protein sequence ID" value="EAR93424.2"/>
    <property type="molecule type" value="Genomic_DNA"/>
</dbReference>
<dbReference type="HOGENOM" id="CLU_228501_0_0_1"/>
<gene>
    <name evidence="1" type="ORF">TTHERM_00833620</name>
</gene>
<organism evidence="1 2">
    <name type="scientific">Tetrahymena thermophila (strain SB210)</name>
    <dbReference type="NCBI Taxonomy" id="312017"/>
    <lineage>
        <taxon>Eukaryota</taxon>
        <taxon>Sar</taxon>
        <taxon>Alveolata</taxon>
        <taxon>Ciliophora</taxon>
        <taxon>Intramacronucleata</taxon>
        <taxon>Oligohymenophorea</taxon>
        <taxon>Hymenostomatida</taxon>
        <taxon>Tetrahymenina</taxon>
        <taxon>Tetrahymenidae</taxon>
        <taxon>Tetrahymena</taxon>
    </lineage>
</organism>
<evidence type="ECO:0000313" key="1">
    <source>
        <dbReference type="EMBL" id="EAR93424.2"/>
    </source>
</evidence>